<sequence length="49" mass="5641">MMSRKCEGLPCLKARDKDISFLASYFIRAGSWKEAFSFNVFCFAHGRNC</sequence>
<proteinExistence type="predicted"/>
<comment type="caution">
    <text evidence="1">The sequence shown here is derived from an EMBL/GenBank/DDBJ whole genome shotgun (WGS) entry which is preliminary data.</text>
</comment>
<gene>
    <name evidence="1" type="ORF">POPTR_014G045150v4</name>
</gene>
<dbReference type="Proteomes" id="UP000006729">
    <property type="component" value="Chromosome 14"/>
</dbReference>
<organism evidence="1 2">
    <name type="scientific">Populus trichocarpa</name>
    <name type="common">Western balsam poplar</name>
    <name type="synonym">Populus balsamifera subsp. trichocarpa</name>
    <dbReference type="NCBI Taxonomy" id="3694"/>
    <lineage>
        <taxon>Eukaryota</taxon>
        <taxon>Viridiplantae</taxon>
        <taxon>Streptophyta</taxon>
        <taxon>Embryophyta</taxon>
        <taxon>Tracheophyta</taxon>
        <taxon>Spermatophyta</taxon>
        <taxon>Magnoliopsida</taxon>
        <taxon>eudicotyledons</taxon>
        <taxon>Gunneridae</taxon>
        <taxon>Pentapetalae</taxon>
        <taxon>rosids</taxon>
        <taxon>fabids</taxon>
        <taxon>Malpighiales</taxon>
        <taxon>Salicaceae</taxon>
        <taxon>Saliceae</taxon>
        <taxon>Populus</taxon>
    </lineage>
</organism>
<keyword evidence="2" id="KW-1185">Reference proteome</keyword>
<evidence type="ECO:0000313" key="1">
    <source>
        <dbReference type="EMBL" id="KAI9381884.1"/>
    </source>
</evidence>
<protein>
    <submittedName>
        <fullName evidence="1">Uncharacterized protein</fullName>
    </submittedName>
</protein>
<accession>A0ACC0RY30</accession>
<name>A0ACC0RY30_POPTR</name>
<reference evidence="1 2" key="1">
    <citation type="journal article" date="2006" name="Science">
        <title>The genome of black cottonwood, Populus trichocarpa (Torr. &amp; Gray).</title>
        <authorList>
            <person name="Tuskan G.A."/>
            <person name="Difazio S."/>
            <person name="Jansson S."/>
            <person name="Bohlmann J."/>
            <person name="Grigoriev I."/>
            <person name="Hellsten U."/>
            <person name="Putnam N."/>
            <person name="Ralph S."/>
            <person name="Rombauts S."/>
            <person name="Salamov A."/>
            <person name="Schein J."/>
            <person name="Sterck L."/>
            <person name="Aerts A."/>
            <person name="Bhalerao R.R."/>
            <person name="Bhalerao R.P."/>
            <person name="Blaudez D."/>
            <person name="Boerjan W."/>
            <person name="Brun A."/>
            <person name="Brunner A."/>
            <person name="Busov V."/>
            <person name="Campbell M."/>
            <person name="Carlson J."/>
            <person name="Chalot M."/>
            <person name="Chapman J."/>
            <person name="Chen G.L."/>
            <person name="Cooper D."/>
            <person name="Coutinho P.M."/>
            <person name="Couturier J."/>
            <person name="Covert S."/>
            <person name="Cronk Q."/>
            <person name="Cunningham R."/>
            <person name="Davis J."/>
            <person name="Degroeve S."/>
            <person name="Dejardin A."/>
            <person name="Depamphilis C."/>
            <person name="Detter J."/>
            <person name="Dirks B."/>
            <person name="Dubchak I."/>
            <person name="Duplessis S."/>
            <person name="Ehlting J."/>
            <person name="Ellis B."/>
            <person name="Gendler K."/>
            <person name="Goodstein D."/>
            <person name="Gribskov M."/>
            <person name="Grimwood J."/>
            <person name="Groover A."/>
            <person name="Gunter L."/>
            <person name="Hamberger B."/>
            <person name="Heinze B."/>
            <person name="Helariutta Y."/>
            <person name="Henrissat B."/>
            <person name="Holligan D."/>
            <person name="Holt R."/>
            <person name="Huang W."/>
            <person name="Islam-Faridi N."/>
            <person name="Jones S."/>
            <person name="Jones-Rhoades M."/>
            <person name="Jorgensen R."/>
            <person name="Joshi C."/>
            <person name="Kangasjarvi J."/>
            <person name="Karlsson J."/>
            <person name="Kelleher C."/>
            <person name="Kirkpatrick R."/>
            <person name="Kirst M."/>
            <person name="Kohler A."/>
            <person name="Kalluri U."/>
            <person name="Larimer F."/>
            <person name="Leebens-Mack J."/>
            <person name="Leple J.C."/>
            <person name="Locascio P."/>
            <person name="Lou Y."/>
            <person name="Lucas S."/>
            <person name="Martin F."/>
            <person name="Montanini B."/>
            <person name="Napoli C."/>
            <person name="Nelson D.R."/>
            <person name="Nelson C."/>
            <person name="Nieminen K."/>
            <person name="Nilsson O."/>
            <person name="Pereda V."/>
            <person name="Peter G."/>
            <person name="Philippe R."/>
            <person name="Pilate G."/>
            <person name="Poliakov A."/>
            <person name="Razumovskaya J."/>
            <person name="Richardson P."/>
            <person name="Rinaldi C."/>
            <person name="Ritland K."/>
            <person name="Rouze P."/>
            <person name="Ryaboy D."/>
            <person name="Schmutz J."/>
            <person name="Schrader J."/>
            <person name="Segerman B."/>
            <person name="Shin H."/>
            <person name="Siddiqui A."/>
            <person name="Sterky F."/>
            <person name="Terry A."/>
            <person name="Tsai C.J."/>
            <person name="Uberbacher E."/>
            <person name="Unneberg P."/>
            <person name="Vahala J."/>
            <person name="Wall K."/>
            <person name="Wessler S."/>
            <person name="Yang G."/>
            <person name="Yin T."/>
            <person name="Douglas C."/>
            <person name="Marra M."/>
            <person name="Sandberg G."/>
            <person name="Van de Peer Y."/>
            <person name="Rokhsar D."/>
        </authorList>
    </citation>
    <scope>NUCLEOTIDE SEQUENCE [LARGE SCALE GENOMIC DNA]</scope>
    <source>
        <strain evidence="2">cv. Nisqually</strain>
    </source>
</reference>
<dbReference type="EMBL" id="CM009303">
    <property type="protein sequence ID" value="KAI9381884.1"/>
    <property type="molecule type" value="Genomic_DNA"/>
</dbReference>
<evidence type="ECO:0000313" key="2">
    <source>
        <dbReference type="Proteomes" id="UP000006729"/>
    </source>
</evidence>